<comment type="caution">
    <text evidence="5">The sequence shown here is derived from an EMBL/GenBank/DDBJ whole genome shotgun (WGS) entry which is preliminary data.</text>
</comment>
<comment type="similarity">
    <text evidence="2">Belongs to the IL-17 family.</text>
</comment>
<comment type="subcellular location">
    <subcellularLocation>
        <location evidence="1">Secreted</location>
    </subcellularLocation>
</comment>
<evidence type="ECO:0000313" key="6">
    <source>
        <dbReference type="Proteomes" id="UP001488805"/>
    </source>
</evidence>
<dbReference type="Gene3D" id="2.10.90.10">
    <property type="entry name" value="Cystine-knot cytokines"/>
    <property type="match status" value="1"/>
</dbReference>
<dbReference type="EMBL" id="JBCEZU010000586">
    <property type="protein sequence ID" value="KAK9515235.1"/>
    <property type="molecule type" value="Genomic_DNA"/>
</dbReference>
<reference evidence="5 6" key="1">
    <citation type="journal article" date="2024" name="Genome Biol. Evol.">
        <title>Chromosome-level genome assembly of the viviparous eelpout Zoarces viviparus.</title>
        <authorList>
            <person name="Fuhrmann N."/>
            <person name="Brasseur M.V."/>
            <person name="Bakowski C.E."/>
            <person name="Podsiadlowski L."/>
            <person name="Prost S."/>
            <person name="Krehenwinkel H."/>
            <person name="Mayer C."/>
        </authorList>
    </citation>
    <scope>NUCLEOTIDE SEQUENCE [LARGE SCALE GENOMIC DNA]</scope>
    <source>
        <strain evidence="5">NO-MEL_2022_Ind0_liver</strain>
    </source>
</reference>
<dbReference type="Pfam" id="PF06083">
    <property type="entry name" value="IL17"/>
    <property type="match status" value="1"/>
</dbReference>
<organism evidence="5 6">
    <name type="scientific">Zoarces viviparus</name>
    <name type="common">Viviparous eelpout</name>
    <name type="synonym">Blennius viviparus</name>
    <dbReference type="NCBI Taxonomy" id="48416"/>
    <lineage>
        <taxon>Eukaryota</taxon>
        <taxon>Metazoa</taxon>
        <taxon>Chordata</taxon>
        <taxon>Craniata</taxon>
        <taxon>Vertebrata</taxon>
        <taxon>Euteleostomi</taxon>
        <taxon>Actinopterygii</taxon>
        <taxon>Neopterygii</taxon>
        <taxon>Teleostei</taxon>
        <taxon>Neoteleostei</taxon>
        <taxon>Acanthomorphata</taxon>
        <taxon>Eupercaria</taxon>
        <taxon>Perciformes</taxon>
        <taxon>Cottioidei</taxon>
        <taxon>Zoarcales</taxon>
        <taxon>Zoarcidae</taxon>
        <taxon>Zoarcinae</taxon>
        <taxon>Zoarces</taxon>
    </lineage>
</organism>
<dbReference type="InterPro" id="IPR029034">
    <property type="entry name" value="Cystine-knot_cytokine"/>
</dbReference>
<dbReference type="GO" id="GO:0005125">
    <property type="term" value="F:cytokine activity"/>
    <property type="evidence" value="ECO:0007669"/>
    <property type="project" value="InterPro"/>
</dbReference>
<evidence type="ECO:0000256" key="2">
    <source>
        <dbReference type="ARBA" id="ARBA00007236"/>
    </source>
</evidence>
<keyword evidence="4" id="KW-0732">Signal</keyword>
<evidence type="ECO:0000256" key="3">
    <source>
        <dbReference type="ARBA" id="ARBA00022525"/>
    </source>
</evidence>
<dbReference type="GO" id="GO:0005576">
    <property type="term" value="C:extracellular region"/>
    <property type="evidence" value="ECO:0007669"/>
    <property type="project" value="UniProtKB-SubCell"/>
</dbReference>
<proteinExistence type="inferred from homology"/>
<keyword evidence="3" id="KW-0964">Secreted</keyword>
<evidence type="ECO:0000313" key="5">
    <source>
        <dbReference type="EMBL" id="KAK9515235.1"/>
    </source>
</evidence>
<gene>
    <name evidence="5" type="ORF">VZT92_025896</name>
</gene>
<accession>A0AAW1E0E0</accession>
<dbReference type="Proteomes" id="UP001488805">
    <property type="component" value="Unassembled WGS sequence"/>
</dbReference>
<evidence type="ECO:0000256" key="1">
    <source>
        <dbReference type="ARBA" id="ARBA00004613"/>
    </source>
</evidence>
<dbReference type="SUPFAM" id="SSF57501">
    <property type="entry name" value="Cystine-knot cytokines"/>
    <property type="match status" value="1"/>
</dbReference>
<dbReference type="AlphaFoldDB" id="A0AAW1E0E0"/>
<evidence type="ECO:0000256" key="4">
    <source>
        <dbReference type="ARBA" id="ARBA00022729"/>
    </source>
</evidence>
<dbReference type="InterPro" id="IPR010345">
    <property type="entry name" value="IL-17_fam"/>
</dbReference>
<name>A0AAW1E0E0_ZOAVI</name>
<keyword evidence="6" id="KW-1185">Reference proteome</keyword>
<sequence length="104" mass="11840">MGTVYSSLVCDPGCKPATKNCYLDIRVRESELQHSSVAPWIINKTTDGDRLPARIDYADCKDCTVEHMVAKPIFLQIFVYRKLYNNTWCQCPFDLAVGCTCVRQ</sequence>
<protein>
    <submittedName>
        <fullName evidence="5">Uncharacterized protein</fullName>
    </submittedName>
</protein>